<dbReference type="AlphaFoldDB" id="A0A0A9HM35"/>
<accession>A0A0A9HM35</accession>
<name>A0A0A9HM35_ARUDO</name>
<dbReference type="EMBL" id="GBRH01159701">
    <property type="protein sequence ID" value="JAE38195.1"/>
    <property type="molecule type" value="Transcribed_RNA"/>
</dbReference>
<evidence type="ECO:0000313" key="1">
    <source>
        <dbReference type="EMBL" id="JAE38195.1"/>
    </source>
</evidence>
<organism evidence="1">
    <name type="scientific">Arundo donax</name>
    <name type="common">Giant reed</name>
    <name type="synonym">Donax arundinaceus</name>
    <dbReference type="NCBI Taxonomy" id="35708"/>
    <lineage>
        <taxon>Eukaryota</taxon>
        <taxon>Viridiplantae</taxon>
        <taxon>Streptophyta</taxon>
        <taxon>Embryophyta</taxon>
        <taxon>Tracheophyta</taxon>
        <taxon>Spermatophyta</taxon>
        <taxon>Magnoliopsida</taxon>
        <taxon>Liliopsida</taxon>
        <taxon>Poales</taxon>
        <taxon>Poaceae</taxon>
        <taxon>PACMAD clade</taxon>
        <taxon>Arundinoideae</taxon>
        <taxon>Arundineae</taxon>
        <taxon>Arundo</taxon>
    </lineage>
</organism>
<reference evidence="1" key="2">
    <citation type="journal article" date="2015" name="Data Brief">
        <title>Shoot transcriptome of the giant reed, Arundo donax.</title>
        <authorList>
            <person name="Barrero R.A."/>
            <person name="Guerrero F.D."/>
            <person name="Moolhuijzen P."/>
            <person name="Goolsby J.A."/>
            <person name="Tidwell J."/>
            <person name="Bellgard S.E."/>
            <person name="Bellgard M.I."/>
        </authorList>
    </citation>
    <scope>NUCLEOTIDE SEQUENCE</scope>
    <source>
        <tissue evidence="1">Shoot tissue taken approximately 20 cm above the soil surface</tissue>
    </source>
</reference>
<proteinExistence type="predicted"/>
<protein>
    <submittedName>
        <fullName evidence="1">Uncharacterized protein</fullName>
    </submittedName>
</protein>
<sequence length="72" mass="7801">MVQSSSDRPFESQSFSCQRICQSIKSAQGSSHERCSYTTTTAAATKPFSSKQVGKAAPIPQRIAPTPCITYQ</sequence>
<reference evidence="1" key="1">
    <citation type="submission" date="2014-09" db="EMBL/GenBank/DDBJ databases">
        <authorList>
            <person name="Magalhaes I.L.F."/>
            <person name="Oliveira U."/>
            <person name="Santos F.R."/>
            <person name="Vidigal T.H.D.A."/>
            <person name="Brescovit A.D."/>
            <person name="Santos A.J."/>
        </authorList>
    </citation>
    <scope>NUCLEOTIDE SEQUENCE</scope>
    <source>
        <tissue evidence="1">Shoot tissue taken approximately 20 cm above the soil surface</tissue>
    </source>
</reference>